<evidence type="ECO:0000313" key="1">
    <source>
        <dbReference type="EMBL" id="KAG0443973.1"/>
    </source>
</evidence>
<protein>
    <submittedName>
        <fullName evidence="1">Uncharacterized protein</fullName>
    </submittedName>
</protein>
<sequence>MAEEKTFASEKGSTTFERQHTVTTLGLPYLDQPAELDFPPRNFCAPPECVELLERLEASQGVPTALDLVLGPARPTAAVVDGVPTLVLIQDVLLPGDLLAQAVREAGLPALSSPPVSVSGPSLVADPSAESLPFPSAPSSRGPDGEGTFSPLSLASGPSSNSSMNSDSDDGEDSLTDATLRILRWLAIHNTFRDLGGSQDEADSSDSRRPAAFPAGPPHQPVRPKARRLMDFFFSLYGSHCHILRPLHIAAVTVFPEWVDLFSFVLTLLPAAMPFELTPVLHETFADASSTGLGICIPEGNLAIITRTPRTIF</sequence>
<organism evidence="1 2">
    <name type="scientific">Ixodes persulcatus</name>
    <name type="common">Taiga tick</name>
    <dbReference type="NCBI Taxonomy" id="34615"/>
    <lineage>
        <taxon>Eukaryota</taxon>
        <taxon>Metazoa</taxon>
        <taxon>Ecdysozoa</taxon>
        <taxon>Arthropoda</taxon>
        <taxon>Chelicerata</taxon>
        <taxon>Arachnida</taxon>
        <taxon>Acari</taxon>
        <taxon>Parasitiformes</taxon>
        <taxon>Ixodida</taxon>
        <taxon>Ixodoidea</taxon>
        <taxon>Ixodidae</taxon>
        <taxon>Ixodinae</taxon>
        <taxon>Ixodes</taxon>
    </lineage>
</organism>
<accession>A0AC60QW90</accession>
<dbReference type="EMBL" id="JABSTQ010002661">
    <property type="protein sequence ID" value="KAG0443973.1"/>
    <property type="molecule type" value="Genomic_DNA"/>
</dbReference>
<gene>
    <name evidence="1" type="ORF">HPB47_014326</name>
</gene>
<evidence type="ECO:0000313" key="2">
    <source>
        <dbReference type="Proteomes" id="UP000805193"/>
    </source>
</evidence>
<comment type="caution">
    <text evidence="1">The sequence shown here is derived from an EMBL/GenBank/DDBJ whole genome shotgun (WGS) entry which is preliminary data.</text>
</comment>
<keyword evidence="2" id="KW-1185">Reference proteome</keyword>
<reference evidence="1 2" key="1">
    <citation type="journal article" date="2020" name="Cell">
        <title>Large-Scale Comparative Analyses of Tick Genomes Elucidate Their Genetic Diversity and Vector Capacities.</title>
        <authorList>
            <consortium name="Tick Genome and Microbiome Consortium (TIGMIC)"/>
            <person name="Jia N."/>
            <person name="Wang J."/>
            <person name="Shi W."/>
            <person name="Du L."/>
            <person name="Sun Y."/>
            <person name="Zhan W."/>
            <person name="Jiang J.F."/>
            <person name="Wang Q."/>
            <person name="Zhang B."/>
            <person name="Ji P."/>
            <person name="Bell-Sakyi L."/>
            <person name="Cui X.M."/>
            <person name="Yuan T.T."/>
            <person name="Jiang B.G."/>
            <person name="Yang W.F."/>
            <person name="Lam T.T."/>
            <person name="Chang Q.C."/>
            <person name="Ding S.J."/>
            <person name="Wang X.J."/>
            <person name="Zhu J.G."/>
            <person name="Ruan X.D."/>
            <person name="Zhao L."/>
            <person name="Wei J.T."/>
            <person name="Ye R.Z."/>
            <person name="Que T.C."/>
            <person name="Du C.H."/>
            <person name="Zhou Y.H."/>
            <person name="Cheng J.X."/>
            <person name="Dai P.F."/>
            <person name="Guo W.B."/>
            <person name="Han X.H."/>
            <person name="Huang E.J."/>
            <person name="Li L.F."/>
            <person name="Wei W."/>
            <person name="Gao Y.C."/>
            <person name="Liu J.Z."/>
            <person name="Shao H.Z."/>
            <person name="Wang X."/>
            <person name="Wang C.C."/>
            <person name="Yang T.C."/>
            <person name="Huo Q.B."/>
            <person name="Li W."/>
            <person name="Chen H.Y."/>
            <person name="Chen S.E."/>
            <person name="Zhou L.G."/>
            <person name="Ni X.B."/>
            <person name="Tian J.H."/>
            <person name="Sheng Y."/>
            <person name="Liu T."/>
            <person name="Pan Y.S."/>
            <person name="Xia L.Y."/>
            <person name="Li J."/>
            <person name="Zhao F."/>
            <person name="Cao W.C."/>
        </authorList>
    </citation>
    <scope>NUCLEOTIDE SEQUENCE [LARGE SCALE GENOMIC DNA]</scope>
    <source>
        <strain evidence="1">Iper-2018</strain>
    </source>
</reference>
<name>A0AC60QW90_IXOPE</name>
<proteinExistence type="predicted"/>
<dbReference type="Proteomes" id="UP000805193">
    <property type="component" value="Unassembled WGS sequence"/>
</dbReference>